<accession>A0A3P7XU38</accession>
<dbReference type="EMBL" id="UZAH01025421">
    <property type="protein sequence ID" value="VDO63557.1"/>
    <property type="molecule type" value="Genomic_DNA"/>
</dbReference>
<reference evidence="4" key="2">
    <citation type="submission" date="2019-09" db="UniProtKB">
        <authorList>
            <consortium name="WormBaseParasite"/>
        </authorList>
    </citation>
    <scope>IDENTIFICATION</scope>
</reference>
<sequence>MTFTLSFEVPARLVLAAELMLIFLDSMSTDGAGLDRRVSFNGIGLARGGIGGGVANELPEKELSRSLHQIY</sequence>
<dbReference type="AlphaFoldDB" id="A0A183FF90"/>
<gene>
    <name evidence="2" type="ORF">HPBE_LOCUS5151</name>
</gene>
<evidence type="ECO:0000313" key="4">
    <source>
        <dbReference type="WBParaSite" id="HPBE_0000515001-mRNA-1"/>
    </source>
</evidence>
<dbReference type="WBParaSite" id="HPBE_0000515001-mRNA-1">
    <property type="protein sequence ID" value="HPBE_0000515001-mRNA-1"/>
    <property type="gene ID" value="HPBE_0000515001"/>
</dbReference>
<organism evidence="3 4">
    <name type="scientific">Heligmosomoides polygyrus</name>
    <name type="common">Parasitic roundworm</name>
    <dbReference type="NCBI Taxonomy" id="6339"/>
    <lineage>
        <taxon>Eukaryota</taxon>
        <taxon>Metazoa</taxon>
        <taxon>Ecdysozoa</taxon>
        <taxon>Nematoda</taxon>
        <taxon>Chromadorea</taxon>
        <taxon>Rhabditida</taxon>
        <taxon>Rhabditina</taxon>
        <taxon>Rhabditomorpha</taxon>
        <taxon>Strongyloidea</taxon>
        <taxon>Heligmosomidae</taxon>
        <taxon>Heligmosomoides</taxon>
    </lineage>
</organism>
<evidence type="ECO:0000313" key="3">
    <source>
        <dbReference type="Proteomes" id="UP000050761"/>
    </source>
</evidence>
<name>A0A183FF90_HELPZ</name>
<feature type="chain" id="PRO_5044551384" evidence="1">
    <location>
        <begin position="17"/>
        <end position="71"/>
    </location>
</feature>
<evidence type="ECO:0000313" key="2">
    <source>
        <dbReference type="EMBL" id="VDO63557.1"/>
    </source>
</evidence>
<proteinExistence type="predicted"/>
<keyword evidence="3" id="KW-1185">Reference proteome</keyword>
<protein>
    <submittedName>
        <fullName evidence="4">Secreted protein</fullName>
    </submittedName>
</protein>
<evidence type="ECO:0000256" key="1">
    <source>
        <dbReference type="SAM" id="SignalP"/>
    </source>
</evidence>
<reference evidence="2 3" key="1">
    <citation type="submission" date="2018-11" db="EMBL/GenBank/DDBJ databases">
        <authorList>
            <consortium name="Pathogen Informatics"/>
        </authorList>
    </citation>
    <scope>NUCLEOTIDE SEQUENCE [LARGE SCALE GENOMIC DNA]</scope>
</reference>
<dbReference type="Proteomes" id="UP000050761">
    <property type="component" value="Unassembled WGS sequence"/>
</dbReference>
<feature type="signal peptide" evidence="1">
    <location>
        <begin position="1"/>
        <end position="16"/>
    </location>
</feature>
<accession>A0A183FF90</accession>
<keyword evidence="1" id="KW-0732">Signal</keyword>